<accession>A0A174NAX8</accession>
<dbReference type="GO" id="GO:0005506">
    <property type="term" value="F:iron ion binding"/>
    <property type="evidence" value="ECO:0007669"/>
    <property type="project" value="InterPro"/>
</dbReference>
<dbReference type="GO" id="GO:0016491">
    <property type="term" value="F:oxidoreductase activity"/>
    <property type="evidence" value="ECO:0007669"/>
    <property type="project" value="UniProtKB-KW"/>
</dbReference>
<dbReference type="InterPro" id="IPR016208">
    <property type="entry name" value="Ald_Oxase/xanthine_DH-like"/>
</dbReference>
<dbReference type="PANTHER" id="PTHR11908">
    <property type="entry name" value="XANTHINE DEHYDROGENASE"/>
    <property type="match status" value="1"/>
</dbReference>
<sequence>MGKEFRYVGKPTPRIDGKAIVTGSAEYANDIHMHGMLYGRIKMSPHPHAMIKKIDVSRAMELPGVRTIMTYENAFDWITGMPAQKRLLDRHVRFVGDPVALIAATSNRIAEEAADLIEVEYEVLPAVHDLDEAIADGAPQLYEQFPNNIIERGCPPFGPKALQELVIGDIEKGFEECAVVVEGTSRYETISNPLPAESPGLVAWWDGPNQCNMKGSFQSPNIQKMIMQLAMPNVNVRVISANVGGSFGSKNTVPMEGLYCAALAKATGKPVKLIISKEAHLATYMLRLGSRLTAKVGLLPDGTVHAYEGTWLVGSGVHSDFGQGQIANGLGRAMLLLNKCKHWNYQPHLVATNRCRSGGIRGFGGQESYASLVPVLSMAMAKMNLDPVEFFKKNMCDINGGYYWVEGHWWENHFLSYNDVMDHAAEHFGWKDKFQGWLTPYKTEGSKQYGVGCCVHGSADCGMLHGEAFVKLDGWGTANINVCIAESGMGQRSSVVKMAAEILNLPLDKVTISTPDSQDNPWDWGLAGSRGTLVYGRMVGDAARNARTQLLEGAAAILHCPAEMLDTRDGIIFMKDNPEVALPWIAVLGPMNTITGHGVFEMDHSKPCFMIAFVEVEVDTDTGDVRIVRIVEGTDVGQVIDPYSLKMQLEGGLGSCGSDSAINEEMILDEKTGKFLTNNLVDFKWRVFPDLPTFETHIEETPNDLSAFGGIGVGEISGAPLPGAIIMAVSNAIGIQLMDYPLTPDQILKALGKAR</sequence>
<evidence type="ECO:0000313" key="5">
    <source>
        <dbReference type="Proteomes" id="UP000095651"/>
    </source>
</evidence>
<feature type="domain" description="Aldehyde oxidase/xanthine dehydrogenase a/b hammerhead" evidence="3">
    <location>
        <begin position="22"/>
        <end position="125"/>
    </location>
</feature>
<dbReference type="Pfam" id="PF20256">
    <property type="entry name" value="MoCoBD_2"/>
    <property type="match status" value="1"/>
</dbReference>
<dbReference type="EMBL" id="CYZE01000031">
    <property type="protein sequence ID" value="CUP43570.1"/>
    <property type="molecule type" value="Genomic_DNA"/>
</dbReference>
<dbReference type="AlphaFoldDB" id="A0A174NAX8"/>
<dbReference type="RefSeq" id="WP_055660701.1">
    <property type="nucleotide sequence ID" value="NZ_CABIXC010000031.1"/>
</dbReference>
<dbReference type="SMART" id="SM01008">
    <property type="entry name" value="Ald_Xan_dh_C"/>
    <property type="match status" value="1"/>
</dbReference>
<dbReference type="SUPFAM" id="SSF56003">
    <property type="entry name" value="Molybdenum cofactor-binding domain"/>
    <property type="match status" value="1"/>
</dbReference>
<name>A0A174NAX8_9FIRM</name>
<keyword evidence="2 4" id="KW-0560">Oxidoreductase</keyword>
<dbReference type="InterPro" id="IPR008274">
    <property type="entry name" value="AldOxase/xan_DH_MoCoBD1"/>
</dbReference>
<dbReference type="InterPro" id="IPR046867">
    <property type="entry name" value="AldOxase/xan_DH_MoCoBD2"/>
</dbReference>
<reference evidence="4 5" key="1">
    <citation type="submission" date="2015-09" db="EMBL/GenBank/DDBJ databases">
        <authorList>
            <consortium name="Pathogen Informatics"/>
        </authorList>
    </citation>
    <scope>NUCLEOTIDE SEQUENCE [LARGE SCALE GENOMIC DNA]</scope>
    <source>
        <strain evidence="4 5">2789STDY5608850</strain>
    </source>
</reference>
<dbReference type="Proteomes" id="UP000095651">
    <property type="component" value="Unassembled WGS sequence"/>
</dbReference>
<evidence type="ECO:0000256" key="1">
    <source>
        <dbReference type="ARBA" id="ARBA00022505"/>
    </source>
</evidence>
<gene>
    <name evidence="4" type="primary">coxL</name>
    <name evidence="4" type="ORF">ERS852407_05939</name>
</gene>
<dbReference type="Gene3D" id="3.90.1170.50">
    <property type="entry name" value="Aldehyde oxidase/xanthine dehydrogenase, a/b hammerhead"/>
    <property type="match status" value="1"/>
</dbReference>
<dbReference type="EC" id="1.2.99.2" evidence="4"/>
<dbReference type="SUPFAM" id="SSF54665">
    <property type="entry name" value="CO dehydrogenase molybdoprotein N-domain-like"/>
    <property type="match status" value="1"/>
</dbReference>
<evidence type="ECO:0000259" key="3">
    <source>
        <dbReference type="SMART" id="SM01008"/>
    </source>
</evidence>
<organism evidence="4 5">
    <name type="scientific">Hungatella hathewayi</name>
    <dbReference type="NCBI Taxonomy" id="154046"/>
    <lineage>
        <taxon>Bacteria</taxon>
        <taxon>Bacillati</taxon>
        <taxon>Bacillota</taxon>
        <taxon>Clostridia</taxon>
        <taxon>Lachnospirales</taxon>
        <taxon>Lachnospiraceae</taxon>
        <taxon>Hungatella</taxon>
    </lineage>
</organism>
<dbReference type="InterPro" id="IPR000674">
    <property type="entry name" value="Ald_Oxase/Xan_DH_a/b"/>
</dbReference>
<dbReference type="Pfam" id="PF01315">
    <property type="entry name" value="Ald_Xan_dh_C"/>
    <property type="match status" value="1"/>
</dbReference>
<dbReference type="Pfam" id="PF02738">
    <property type="entry name" value="MoCoBD_1"/>
    <property type="match status" value="1"/>
</dbReference>
<dbReference type="Gene3D" id="3.30.365.10">
    <property type="entry name" value="Aldehyde oxidase/xanthine dehydrogenase, molybdopterin binding domain"/>
    <property type="match status" value="4"/>
</dbReference>
<proteinExistence type="predicted"/>
<dbReference type="InterPro" id="IPR037165">
    <property type="entry name" value="AldOxase/xan_DH_Mopterin-bd_sf"/>
</dbReference>
<dbReference type="EC" id="1.3.7.9" evidence="4"/>
<protein>
    <submittedName>
        <fullName evidence="4">Aerobic-type CO dehydrogenase large subunit</fullName>
        <ecNumber evidence="4">1.2.99.2</ecNumber>
        <ecNumber evidence="4">1.3.7.9</ecNumber>
    </submittedName>
</protein>
<dbReference type="InterPro" id="IPR036856">
    <property type="entry name" value="Ald_Oxase/Xan_DH_a/b_sf"/>
</dbReference>
<evidence type="ECO:0000256" key="2">
    <source>
        <dbReference type="ARBA" id="ARBA00023002"/>
    </source>
</evidence>
<evidence type="ECO:0000313" key="4">
    <source>
        <dbReference type="EMBL" id="CUP43570.1"/>
    </source>
</evidence>
<keyword evidence="1" id="KW-0500">Molybdenum</keyword>
<dbReference type="PANTHER" id="PTHR11908:SF132">
    <property type="entry name" value="ALDEHYDE OXIDASE 1-RELATED"/>
    <property type="match status" value="1"/>
</dbReference>